<dbReference type="Proteomes" id="UP000820977">
    <property type="component" value="Unassembled WGS sequence"/>
</dbReference>
<dbReference type="RefSeq" id="WP_288146338.1">
    <property type="nucleotide sequence ID" value="NZ_CASYYZ010000152.1"/>
</dbReference>
<keyword evidence="3" id="KW-1185">Reference proteome</keyword>
<organism evidence="2 3">
    <name type="scientific">Xylanibacter caecicola</name>
    <dbReference type="NCBI Taxonomy" id="2736294"/>
    <lineage>
        <taxon>Bacteria</taxon>
        <taxon>Pseudomonadati</taxon>
        <taxon>Bacteroidota</taxon>
        <taxon>Bacteroidia</taxon>
        <taxon>Bacteroidales</taxon>
        <taxon>Prevotellaceae</taxon>
        <taxon>Xylanibacter</taxon>
    </lineage>
</organism>
<proteinExistence type="predicted"/>
<protein>
    <submittedName>
        <fullName evidence="2">SH3 domain-containing protein</fullName>
    </submittedName>
</protein>
<reference evidence="2 3" key="1">
    <citation type="submission" date="2020-05" db="EMBL/GenBank/DDBJ databases">
        <title>Distinct polysaccharide utilization as determinants for interspecies competition between intestinal Prevotella spp.</title>
        <authorList>
            <person name="Galvez E.J.C."/>
            <person name="Iljazovic A."/>
            <person name="Strowig T."/>
        </authorList>
    </citation>
    <scope>NUCLEOTIDE SEQUENCE [LARGE SCALE GENOMIC DNA]</scope>
    <source>
        <strain evidence="2 3">PCHR</strain>
    </source>
</reference>
<sequence length="228" mass="25886">MAVLLIIISGYACAQGEKALIIKNKVNLRAAPSIKGKIQCHVYKGIMLEVIGREKDWIKVKNFQGESAYVNASLVKVLKPSPIPSHLFKDNSDYSPYGDIRDDRYCCGNLTIYVKGNYIIFSTMWMRYDYDSKCDRILPAEYNDIIAVKSGGQVIFKYFLGYTETSFNAYEWDPATVSARELLKNGDIHPIGKDECQGIKEDDVVFYNEEMKVLCIGHVAYSMDKPKM</sequence>
<dbReference type="EMBL" id="JABKKJ010000014">
    <property type="protein sequence ID" value="NPE25604.1"/>
    <property type="molecule type" value="Genomic_DNA"/>
</dbReference>
<accession>A0ABX2B261</accession>
<dbReference type="Pfam" id="PF08239">
    <property type="entry name" value="SH3_3"/>
    <property type="match status" value="1"/>
</dbReference>
<feature type="domain" description="SH3b" evidence="1">
    <location>
        <begin position="26"/>
        <end position="75"/>
    </location>
</feature>
<name>A0ABX2B261_9BACT</name>
<evidence type="ECO:0000259" key="1">
    <source>
        <dbReference type="Pfam" id="PF08239"/>
    </source>
</evidence>
<comment type="caution">
    <text evidence="2">The sequence shown here is derived from an EMBL/GenBank/DDBJ whole genome shotgun (WGS) entry which is preliminary data.</text>
</comment>
<evidence type="ECO:0000313" key="3">
    <source>
        <dbReference type="Proteomes" id="UP000820977"/>
    </source>
</evidence>
<dbReference type="Gene3D" id="2.30.30.40">
    <property type="entry name" value="SH3 Domains"/>
    <property type="match status" value="1"/>
</dbReference>
<gene>
    <name evidence="2" type="ORF">HPS54_08775</name>
</gene>
<evidence type="ECO:0000313" key="2">
    <source>
        <dbReference type="EMBL" id="NPE25604.1"/>
    </source>
</evidence>
<dbReference type="InterPro" id="IPR003646">
    <property type="entry name" value="SH3-like_bac-type"/>
</dbReference>